<dbReference type="EMBL" id="SORX01000008">
    <property type="protein sequence ID" value="TFD99801.1"/>
    <property type="molecule type" value="Genomic_DNA"/>
</dbReference>
<organism evidence="2 3">
    <name type="scientific">Jeotgalibacillus salarius</name>
    <dbReference type="NCBI Taxonomy" id="546023"/>
    <lineage>
        <taxon>Bacteria</taxon>
        <taxon>Bacillati</taxon>
        <taxon>Bacillota</taxon>
        <taxon>Bacilli</taxon>
        <taxon>Bacillales</taxon>
        <taxon>Caryophanaceae</taxon>
        <taxon>Jeotgalibacillus</taxon>
    </lineage>
</organism>
<keyword evidence="1" id="KW-0472">Membrane</keyword>
<name>A0A4Y8LAZ5_9BACL</name>
<sequence>MEFNLIEVVTLVTVVYLLSTIFRLEQRVKTLNYKVEQLSVHTDISEDELYQELHQELKGLIHQGKDVQAVKRVRETKGLSLIEAKQYVDALKYDVK</sequence>
<feature type="transmembrane region" description="Helical" evidence="1">
    <location>
        <begin position="6"/>
        <end position="24"/>
    </location>
</feature>
<keyword evidence="3" id="KW-1185">Reference proteome</keyword>
<dbReference type="RefSeq" id="WP_134382316.1">
    <property type="nucleotide sequence ID" value="NZ_SORX01000008.1"/>
</dbReference>
<evidence type="ECO:0000313" key="3">
    <source>
        <dbReference type="Proteomes" id="UP000297776"/>
    </source>
</evidence>
<reference evidence="2 3" key="1">
    <citation type="submission" date="2019-03" db="EMBL/GenBank/DDBJ databases">
        <authorList>
            <person name="Yang Y."/>
        </authorList>
    </citation>
    <scope>NUCLEOTIDE SEQUENCE [LARGE SCALE GENOMIC DNA]</scope>
    <source>
        <strain evidence="2 3">ASL-1</strain>
    </source>
</reference>
<keyword evidence="1" id="KW-1133">Transmembrane helix</keyword>
<comment type="caution">
    <text evidence="2">The sequence shown here is derived from an EMBL/GenBank/DDBJ whole genome shotgun (WGS) entry which is preliminary data.</text>
</comment>
<evidence type="ECO:0000256" key="1">
    <source>
        <dbReference type="SAM" id="Phobius"/>
    </source>
</evidence>
<proteinExistence type="predicted"/>
<protein>
    <recommendedName>
        <fullName evidence="4">Ribosomal protein L7/L12 C-terminal domain-containing protein</fullName>
    </recommendedName>
</protein>
<accession>A0A4Y8LAZ5</accession>
<dbReference type="OrthoDB" id="2649700at2"/>
<evidence type="ECO:0008006" key="4">
    <source>
        <dbReference type="Google" id="ProtNLM"/>
    </source>
</evidence>
<keyword evidence="1" id="KW-0812">Transmembrane</keyword>
<gene>
    <name evidence="2" type="ORF">E2626_13550</name>
</gene>
<dbReference type="Proteomes" id="UP000297776">
    <property type="component" value="Unassembled WGS sequence"/>
</dbReference>
<evidence type="ECO:0000313" key="2">
    <source>
        <dbReference type="EMBL" id="TFD99801.1"/>
    </source>
</evidence>
<dbReference type="AlphaFoldDB" id="A0A4Y8LAZ5"/>
<dbReference type="InterPro" id="IPR014719">
    <property type="entry name" value="Ribosomal_bL12_C/ClpS-like"/>
</dbReference>
<dbReference type="Gene3D" id="3.30.1390.10">
    <property type="match status" value="1"/>
</dbReference>